<dbReference type="Gene3D" id="1.25.40.10">
    <property type="entry name" value="Tetratricopeptide repeat domain"/>
    <property type="match status" value="3"/>
</dbReference>
<feature type="compositionally biased region" description="Basic and acidic residues" evidence="10">
    <location>
        <begin position="4518"/>
        <end position="4527"/>
    </location>
</feature>
<evidence type="ECO:0000256" key="1">
    <source>
        <dbReference type="ARBA" id="ARBA00008045"/>
    </source>
</evidence>
<dbReference type="InterPro" id="IPR005331">
    <property type="entry name" value="Sulfotransferase"/>
</dbReference>
<evidence type="ECO:0000256" key="5">
    <source>
        <dbReference type="ARBA" id="ARBA00022691"/>
    </source>
</evidence>
<dbReference type="InterPro" id="IPR037062">
    <property type="entry name" value="Malic_N_dom_sf"/>
</dbReference>
<dbReference type="InterPro" id="IPR046346">
    <property type="entry name" value="Aminoacid_DH-like_N_sf"/>
</dbReference>
<dbReference type="SUPFAM" id="SSF48452">
    <property type="entry name" value="TPR-like"/>
    <property type="match status" value="2"/>
</dbReference>
<feature type="compositionally biased region" description="Acidic residues" evidence="10">
    <location>
        <begin position="4441"/>
        <end position="4460"/>
    </location>
</feature>
<feature type="repeat" description="TPR" evidence="8">
    <location>
        <begin position="3409"/>
        <end position="3442"/>
    </location>
</feature>
<dbReference type="PANTHER" id="PTHR23406:SF90">
    <property type="entry name" value="MALIC ENZYME-RELATED"/>
    <property type="match status" value="1"/>
</dbReference>
<dbReference type="Gene3D" id="3.40.50.720">
    <property type="entry name" value="NAD(P)-binding Rossmann-like Domain"/>
    <property type="match status" value="1"/>
</dbReference>
<dbReference type="Gene3D" id="2.60.120.260">
    <property type="entry name" value="Galactose-binding domain-like"/>
    <property type="match status" value="1"/>
</dbReference>
<dbReference type="InterPro" id="IPR027443">
    <property type="entry name" value="IPNS-like_sf"/>
</dbReference>
<feature type="region of interest" description="Disordered" evidence="10">
    <location>
        <begin position="4246"/>
        <end position="4352"/>
    </location>
</feature>
<dbReference type="InterPro" id="IPR009053">
    <property type="entry name" value="Prefoldin"/>
</dbReference>
<evidence type="ECO:0000256" key="11">
    <source>
        <dbReference type="SAM" id="Phobius"/>
    </source>
</evidence>
<dbReference type="InterPro" id="IPR008984">
    <property type="entry name" value="SMAD_FHA_dom_sf"/>
</dbReference>
<dbReference type="Pfam" id="PF03942">
    <property type="entry name" value="DTW"/>
    <property type="match status" value="1"/>
</dbReference>
<keyword evidence="11" id="KW-0472">Membrane</keyword>
<feature type="region of interest" description="Disordered" evidence="10">
    <location>
        <begin position="1779"/>
        <end position="1829"/>
    </location>
</feature>
<feature type="compositionally biased region" description="Low complexity" evidence="10">
    <location>
        <begin position="4218"/>
        <end position="4231"/>
    </location>
</feature>
<feature type="compositionally biased region" description="Acidic residues" evidence="10">
    <location>
        <begin position="4487"/>
        <end position="4496"/>
    </location>
</feature>
<feature type="region of interest" description="Disordered" evidence="10">
    <location>
        <begin position="4113"/>
        <end position="4133"/>
    </location>
</feature>
<dbReference type="Pfam" id="PF03567">
    <property type="entry name" value="Sulfotransfer_2"/>
    <property type="match status" value="1"/>
</dbReference>
<dbReference type="SMART" id="SM01144">
    <property type="entry name" value="DTW"/>
    <property type="match status" value="1"/>
</dbReference>
<feature type="signal peptide" evidence="12">
    <location>
        <begin position="1"/>
        <end position="23"/>
    </location>
</feature>
<feature type="coiled-coil region" evidence="9">
    <location>
        <begin position="1598"/>
        <end position="1639"/>
    </location>
</feature>
<dbReference type="InterPro" id="IPR002777">
    <property type="entry name" value="PFD_beta-like"/>
</dbReference>
<evidence type="ECO:0000256" key="8">
    <source>
        <dbReference type="PROSITE-ProRule" id="PRU00339"/>
    </source>
</evidence>
<comment type="similarity">
    <text evidence="2">Belongs to the malic enzymes family.</text>
</comment>
<keyword evidence="6" id="KW-0819">tRNA processing</keyword>
<dbReference type="GO" id="GO:0051082">
    <property type="term" value="F:unfolded protein binding"/>
    <property type="evidence" value="ECO:0007669"/>
    <property type="project" value="InterPro"/>
</dbReference>
<dbReference type="PROSITE" id="PS50006">
    <property type="entry name" value="FHA_DOMAIN"/>
    <property type="match status" value="1"/>
</dbReference>
<dbReference type="PROSITE" id="PS50005">
    <property type="entry name" value="TPR"/>
    <property type="match status" value="4"/>
</dbReference>
<dbReference type="SUPFAM" id="SSF51735">
    <property type="entry name" value="NAD(P)-binding Rossmann-fold domains"/>
    <property type="match status" value="1"/>
</dbReference>
<feature type="compositionally biased region" description="Low complexity" evidence="10">
    <location>
        <begin position="4113"/>
        <end position="4122"/>
    </location>
</feature>
<dbReference type="SMART" id="SM00028">
    <property type="entry name" value="TPR"/>
    <property type="match status" value="6"/>
</dbReference>
<feature type="chain" id="PRO_5012412545" description="tRNA-uridine aminocarboxypropyltransferase" evidence="12">
    <location>
        <begin position="24"/>
        <end position="6113"/>
    </location>
</feature>
<evidence type="ECO:0000256" key="2">
    <source>
        <dbReference type="ARBA" id="ARBA00008785"/>
    </source>
</evidence>
<evidence type="ECO:0000256" key="10">
    <source>
        <dbReference type="SAM" id="MobiDB-lite"/>
    </source>
</evidence>
<keyword evidence="5" id="KW-0949">S-adenosyl-L-methionine</keyword>
<dbReference type="GO" id="GO:0016020">
    <property type="term" value="C:membrane"/>
    <property type="evidence" value="ECO:0007669"/>
    <property type="project" value="InterPro"/>
</dbReference>
<dbReference type="SUPFAM" id="SSF46579">
    <property type="entry name" value="Prefoldin"/>
    <property type="match status" value="1"/>
</dbReference>
<feature type="compositionally biased region" description="Basic and acidic residues" evidence="10">
    <location>
        <begin position="4297"/>
        <end position="4309"/>
    </location>
</feature>
<comment type="caution">
    <text evidence="14">The sequence shown here is derived from an EMBL/GenBank/DDBJ whole genome shotgun (WGS) entry which is preliminary data.</text>
</comment>
<dbReference type="InterPro" id="IPR027417">
    <property type="entry name" value="P-loop_NTPase"/>
</dbReference>
<dbReference type="GO" id="GO:0016272">
    <property type="term" value="C:prefoldin complex"/>
    <property type="evidence" value="ECO:0007669"/>
    <property type="project" value="InterPro"/>
</dbReference>
<keyword evidence="9" id="KW-0175">Coiled coil</keyword>
<evidence type="ECO:0000256" key="9">
    <source>
        <dbReference type="SAM" id="Coils"/>
    </source>
</evidence>
<evidence type="ECO:0000256" key="6">
    <source>
        <dbReference type="ARBA" id="ARBA00022694"/>
    </source>
</evidence>
<dbReference type="SUPFAM" id="SSF49879">
    <property type="entry name" value="SMAD/FHA domain"/>
    <property type="match status" value="1"/>
</dbReference>
<dbReference type="InterPro" id="IPR019734">
    <property type="entry name" value="TPR_rpt"/>
</dbReference>
<feature type="region of interest" description="Disordered" evidence="10">
    <location>
        <begin position="4420"/>
        <end position="4565"/>
    </location>
</feature>
<protein>
    <recommendedName>
        <fullName evidence="3">tRNA-uridine aminocarboxypropyltransferase</fullName>
        <ecNumber evidence="3">2.5.1.25</ecNumber>
    </recommendedName>
</protein>
<feature type="compositionally biased region" description="Polar residues" evidence="10">
    <location>
        <begin position="4533"/>
        <end position="4543"/>
    </location>
</feature>
<dbReference type="CDD" id="cd00060">
    <property type="entry name" value="FHA"/>
    <property type="match status" value="1"/>
</dbReference>
<feature type="compositionally biased region" description="Low complexity" evidence="10">
    <location>
        <begin position="4279"/>
        <end position="4292"/>
    </location>
</feature>
<keyword evidence="11" id="KW-1133">Transmembrane helix</keyword>
<dbReference type="Gene3D" id="1.10.287.370">
    <property type="match status" value="1"/>
</dbReference>
<dbReference type="Gene3D" id="3.40.50.10380">
    <property type="entry name" value="Malic enzyme, N-terminal domain"/>
    <property type="match status" value="1"/>
</dbReference>
<dbReference type="GO" id="GO:0008146">
    <property type="term" value="F:sulfotransferase activity"/>
    <property type="evidence" value="ECO:0007669"/>
    <property type="project" value="InterPro"/>
</dbReference>
<feature type="transmembrane region" description="Helical" evidence="11">
    <location>
        <begin position="893"/>
        <end position="914"/>
    </location>
</feature>
<dbReference type="InterPro" id="IPR036291">
    <property type="entry name" value="NAD(P)-bd_dom_sf"/>
</dbReference>
<dbReference type="GO" id="GO:0004473">
    <property type="term" value="F:malate dehydrogenase (decarboxylating) (NADP+) activity"/>
    <property type="evidence" value="ECO:0007669"/>
    <property type="project" value="TreeGrafter"/>
</dbReference>
<feature type="repeat" description="TPR" evidence="8">
    <location>
        <begin position="1430"/>
        <end position="1463"/>
    </location>
</feature>
<dbReference type="EMBL" id="LSRX01001262">
    <property type="protein sequence ID" value="OLP81637.1"/>
    <property type="molecule type" value="Genomic_DNA"/>
</dbReference>
<comment type="similarity">
    <text evidence="1">Belongs to the prefoldin subunit beta family.</text>
</comment>
<feature type="compositionally biased region" description="Basic and acidic residues" evidence="10">
    <location>
        <begin position="2282"/>
        <end position="2294"/>
    </location>
</feature>
<sequence length="6113" mass="672998">MSFVAKFLTAVLAFVCLSRQRCGCNSDDAAGCGATRVILLSWRSYSAWKASFDKFIPKLVVMCFHNWFAGASLGLLPWMWLLRPLDHLLGRPVERVVREGTPPITEVSGPMVWLYHQSLNHRRQYEAWSPPTTTWIPENEEDYNQFFEKVRQTVPKDRLFEWDPRRNTMEELCEFMEIRPCPKKGKPGRAINTWIFERDFPVASMAVNTLRLFLHWVNWRLCCAFGRVLMNRCRRQVTDRLLKEADEAVEACASCLVEGGAVLTMGEFDLFLPPCSVGSPPPCCFEHLLGSPMDAAADFAEAPTRAPVPVAKCEAVQTAVRFLSALRFSIDVSFEEFLEKGLCPGCSKWVRLYCSQCVRSVVPLPEPLHLGLRVLILRHPKEPPGKSSATPLPLLCEDVRVVEWRPGLDLENLELSKPGTWLVYPSEEAVDAQSVLWEDVQRLVLVDSRWKHARAVLEDAELNLRGLPAMKLGAESSRHSCFWRSATEKLADVQGLLSTAECLHCLLKTREPRDQDGPRRLDDLLFFFAMRLRLVIQEYSDDPGVESTSDPAGPLERAGFQEKLKRLQECKKALRKSQSKKKVEAGVAQMAKYDANKVTAGSVLVQEVSSSHVVSAVPGWKGRTFHARSPFLETLPMLGKTLDAATFRDRMMASWTTIGVVGALFLTMLDYSKVAECQGDFLLSIMPSKEFCDTIHPFLCSMGLAFNVIAVILTTILIMQVGFVPDEKLGEWVAAMPITVEMPLVSFIVGALMWAGDLVWLGVVAHGPYGMRFVLAASVIAIALLGVYAATRAKTNGLIMTVGERLAKAQETGDPEKIRAALQEAKDAGADAAQVDRAMAELQRVKTEVDSETAGEDPSAILELCQKAEAFKKKGNDRLKDNTKSAAREALELFTSVFVVAGWGALICCAAAEVRGTSVRSRLKKWISNELLVERSGIRAKATGRQHERCLASFNSDSRFAKASGQSFFAEGWWLQLQECIGLGARYILYSHGLEASQQWTRDISSTGIAGRLLVGYWAVGRQVELLPNASSLRLMGLCVPSHCSRASELSLGWHVLLLMHGHSGKAGVRAPIRSRVRLRISRSKDAARARQLGTLLERLRSESRMPAWYLDPAAWPAKSAFWTSTARKATQDFFRDLWGAYIYRMHVNQQYRYALCSIPKVGLMQFFLLNHRLDGNNMTYSDIVKTEFRAHEVGTRFRVNQLYWKQPEWKLAVFLRDPLERFLSAFMDKCMRFSNLCSETHRQGWETVTSKSPVGEQVRAFRAFASQLPTPGMSVNDHWIPQSLYLSHGCKLTWQRIDFAGLLTSDRSAVNWQIFEMLHAVLGLSFELSEALADAYFPAAGHATKLAAQRTTTYREDDSSMFVQFYDQEIGSPKRDTPDELALEALERVLRHVAKVDSFSALGPQCKAAAARKDQPGLEVRCSDPKLNAQLYSNRAHVRLLLRQFVEAVDDCRRAIEQDPKNIKAYWRAARASLHLDLCRNGIDFCEAGLKQAPGDSDLMKLRDSCAEKLAGQQQRRAEARTMANRDFNADEAMAVQEKVSGLSEQLARLQASFASKQRQRVRLELTQQTVTSTPEDTKLYRGVGRSFLLGDRQPILDEMKQTMDSIDEELPKMQKASQELEKRKDDAEKELREMIAAFQKQAVRSCGRTFCRYSRMTDAGSSLELRDGMLEKAELKKYAQAELKCTLTAASVDGMFRLLTAEGAKGVRTEDFQRAKVQVGILREKKIDLERKKRREEREKELEKLKDKLKGRIEEITKAIDEIELSCTQLQANPTAAPKVPANAANVPETAGATAKTSGPGPRGPETSKASKASPHGQLGSEMPSKRASLQWERRWASWRKKAVEVGACIWADIKVEGEASVSKLKREVTTKLTEALGAEAVVSILAEDFDSTRRLFVCLLAKAEECTELRGTWKNLKLLDDVTVSWRDTLDTASHNHVPYLKESWNPKKLPVDSVSLTLPAHWAFEKGKLPSNPPVTCAAGSHWHDFAQVFGEVMEASFAWHGEGSETVQLVVRYAKGGPKSAYLKLTGRCLNNPLSGKPGKRDLSLVRAVYGTYGNLLKRVTEQEGKKSKFWLDGISSELPPRPENASNGPIFELFPLQSFSAAAVAKRRLLLAPWGASHFVLGSSMQCDLHIFHDGISKEHAELFLMVPWKQHAAAHLSVFVKDKSKNGTHVNGQRIAKDAVLQLREGDILRLADVPTYVLRRFPSIEAAKNAPPPSNWHSDATELEVPACPSFIRDIKRKAKKEAKDKEELWDEVPQLPPPEDGTPEGKRRKRHKEAAEALKAPDQKPSELIAKLDSIEATSEEANQKIASSRKAMFDAKEEADAEVVHWLEEVFRPMYSKLKTAERAAAQSSQFTKRQRMTADQRNREELEKLARRALAIIRQFQKASSPARGEVSLERRHCDPGRRSLTAGLMAAPLRRALCLAAVAAGIFSLSAARSFVSAGGRSAAQPRVQMQAVSVNDKSDNFIDKAFTAMTDVVIGLIPLSQQEKDAYQFYRDGMAAQVSGDYSMALRSYAEALKLEEDPIDRSYIFYNLGIIFGSNGEYVKAVKYYHLSLDQNKELCQAYNNIAVIYHDQAVRAEKKGALDKSTVLYDKAALYWNQALRIAPTNYLEAQNWLLTTGRMNAEAKSKLGGPMKTCLVIFWLRSDFAACQRPLRSRKSIFRIGQRFCKISSPDAKQGSRSRHRRALAEGRREVKIAKAKDVSNDDVFAKMATSGEESAVDESSFLSFFGECEKESTNGDAADFPSKEDLQRLFTFWDEAGNGSLNEERVAEILRRFMKVVGKTAITDGVSIKANSLRKLEVGDVVEVLGPPTKEPEVDVMRVQVRLLADGTEGWATISGNQGTDYLQDGGGTFKVVKETLLTDDFEIGAAKETPKEARGYGHHDDRQSIMALVVLAADLLLKQRLEITRILDAGCVSSMGDESFQQGGREDLVNLASNEAMLPDAGGAAGAGKLLQLVYADLLLSMEEDFSRAARAAVHMELHVACEPVPDLVDYLHEVMEPGQRKNCKDWRCIMNKRIGLSYKAKNRGLVWLDDKVLQVARTSDVLGEERHLPILSHGEQTREGRQALHAAAMAQVGLNTPLVIKPRHGSNSKFVSMFPSPLEDGPEAVLESVDLALDGDDPSWKKESWNQNAVPRGALLQPLYALMDFAPDARKKLMKPLELKAESPPEVQVLFGVVVGGCLNSHPMALWVSSSGAVQLWDPKLPGLLKKGHGLWEPLPAAALDLLLRSLSESWEAIRSDSELLAQRVGLDELRVDWLLGDGFWGPRIGELTYMGTFALDLWPVSWPGPRKALPGLVASKGAEEEDRRLKLGEIVEARSWMKKHEESGLTRIRCRATSDGAVGWATVVGNQGTVYLEVRLSLVFAVVSISRTGAQIVEMAAKALADLMADEADPSDPKRLFFLATLLYHAGRHAEAEQFYRQVIEAEPESGHGYLELVLFLESAGRRGEARRVACQAVMAGAIWADEWQRPPIFVRGLTSKPWWAREDFPWAADLEGAYPAIKAEMLELFGERGDHGGKMPQSWVRVGDEFWPQKQGRGDIVAPGGEWREFLLYSAQVLKLFPKTCELLESLLPGAVAMAKIGVGEIILSAISPGTKLTPHWARVRVGPDWGTWEVVNDGNSVRIVLLIRFWHPELPAEKWLSTLNSGMEEYSAMLQRRVSPPASSRVAAAELTKLPILLTPAAWWHGWGQDAGSFPALRTASGDEVDALLSEVLQNSARDGHDKIVILEPGAMSRNSKPPTVLSSFLDRSGCIGKGQVSGFVNFMRSDLDLATKTECMEAIRLTEGKANRLLRFVKSGGVTKIVMWLERALREPSSTVNLFIDHSLKSLRVLPLRAMEKSAAQCLVDLIRKLRQRLQEPAPRPPTTAPRTPPKRQRRRAKSTDAPVPVQSKVAAPEPTQAPRTPPLQATGFVASAKLIAAPSTPPLPDSIQPEVASAAVPTEAAAGFAPKPSAASSTPPMHPAVLAGPTVTITASTAVPTVARTPFQAARPNAAPSTPPLLDSVHPQAAAGFAPTPSAAPSTPPLPDLVHSEAAPAVVRATAGTQPQVVAPRVPDAEPFDYLKAARGSVNLHAAPSTPPLPDSIQLEVASAAVPTEAAAGFAPKPSAAPSTPPLPDPVHPEAAPAVVRATAGTQPQVVAPRVPDAEPFDYLKAARGSVNLHAAPSTPPLPDSIQLEVVPPRFPDPELFSSPKFGEMPKARPVTVPPKAKAEASASAPKPQFSAAVSLLTARPKVLPSPPDAPVPTAGGAPVRAERKSALKRKAPKSSKPPAAPQAEEPQGAGDADLKDEPLQEKPVHQVKRRPSALLQSKPKPKPVPSKPQEAFEHPEAEGADLEPKEVLEEEAFGFAQGVELEKASLQQSPVPPETAEAEGFLFEQEREEKDAPDEQQEEWWWWQQQQSFAEAVAPVPEREMEAPAEEADEKTGEPMDTDEEMVFEDAEAESEISESLDALEAQISAEEDRVYELQRQLLAENDSDTEETDTEAGPAGAGVERPLKRKLSLPKQDPKLRKDLRQLIQRYGNSQHLLTSPSTPPLEETSELGAPRTPPLQESPESVAHFAPLLANLLASSMPESQPPLEAPPDPQEPEGPTTAWAAADPRVVPVSLHESSSGPHEWTAAANSSRHASTLEELVGQPASVACPGTAEAVKTEDSLNSALIRAVLDAGLPELQGAIPQNPHEPTIAAAASTMWASAMEAYTESILMSSRATSLAESILLSSDTVSSAENHTSYSTGSDLHPGLRLFEAHPLFGSRARMLGYTRIATFASHCDGSCCRWTTKLRLPTSDQPRKLVHADHYSIRISYSNVTDQLPSVAMDPQLQDYRALQQARFEEAKAELRRRTQDSGPLRPSTCAEALARQLRARHSDLPCDRQLQAAVLRWSLLSQLGSEEWGAPAANEGQGGGTWLEFLQVMPCLGGMGRPLPANAPPELPSLSPLLQCDEAIEALLLSGGTRDLRRAVRMLCRLLASDPTLLSGGWPLQLAVAAALCDAEGETDQNFHREGIDMEQRYQNFRRDVATKKLFSEFQKLRAWHFRYILGSWHSDADLAWSRDHVERQYQQPDAIGRSARMVKYKPYNDKGVSVQDGLRFYDGQIATMPVILEYGGVCGAVSKFGASCCQAFGVPAMPVAQPGHCALIWRGPFGRWELENDCGGWNQSFMHDRIQRTWQAELGELAREAGVIPVFERALHDWEGFRRSQALQLASQLLAPELGREAFELRAEAVAQCPWDLSAWAAWLKTRPFPVAALQSRTEAAEAAAAWPGGVRNLSRSRPVRASVDEDRAQFVVDGTDSEWFPADASEPQWLEIDLEQASVVHEVRVKWWGDYGSRNTLRILSLLQDEGLEGTDDAGVFVERGRRQHNADFNGWTEVPGWEDPTRILRFEVGNPCPDCFGLKKSYGIRRIEVMGCRMTEGSPTPAALLQRLAEASFPELEELPHQQALRLVQRSNARLEGSVGRRSELAGPKSQSDRDLSLITVKRKRSLTAMAGAPTTPVDLSGRVLSLPKSVAKLGPAAWNDQASLSQVRQILDRSCNARTVQEALTEVRGFASLGHNLWSYAYLRMLHHKDPNLFYQTLLAEPAFLMPMVYTPTVGEACQKFGTLPFLPRGCYVSLSDRGNVKAVLREYAEAHLPKDSSGKPQCQCIVFSDGGRILGLGDLGAWGMGIPIGKLDLYTVCGGFDPFRVIPVIIDAGCSDASRNSAKLTIRDHALYTGLKQDRVKHVSAQGTEVNTAYYGPDSFIGEFMTAASELFGRSCLLQFEDFNSNDAFPLLEEYRSKFLTYNDDIQGTASVAIAAVLGGIKLNRPHCTDLLTDLKGLRLLFHGAGSANLGSASLMLKEAGVPASSILVTNSKGVIWKSADGKKGTFKNDEQKSVASVGEPKGYDATNLVSIIKHHKPDVLVGAVGRAPGCFTEEVIKEMVAVQAAKGGAFRPIIFSLSNPSTQAEVTAEDCFKFSGGKAIYGSGTKFEPVNVQGKIRAPGQVNNFFIFPGVSFGAMCCEASHIPDRLFMEAAEAVANSLDKADMELDSVLPSTGRIREVGHNVALRVVLAAQEAGLAQKKLGDTAEAVSAELAAKRWEPVDARFPQIVMEEDSGPSCSACRMA</sequence>
<accession>A0A1Q9CFL0</accession>
<dbReference type="SMART" id="SM00919">
    <property type="entry name" value="Malic_M"/>
    <property type="match status" value="1"/>
</dbReference>
<proteinExistence type="inferred from homology"/>
<keyword evidence="11" id="KW-0812">Transmembrane</keyword>
<dbReference type="GO" id="GO:0006108">
    <property type="term" value="P:malate metabolic process"/>
    <property type="evidence" value="ECO:0007669"/>
    <property type="project" value="TreeGrafter"/>
</dbReference>
<dbReference type="InterPro" id="IPR012301">
    <property type="entry name" value="Malic_N_dom"/>
</dbReference>
<dbReference type="Pfam" id="PF00498">
    <property type="entry name" value="FHA"/>
    <property type="match status" value="1"/>
</dbReference>
<dbReference type="InterPro" id="IPR001891">
    <property type="entry name" value="Malic_OxRdtase"/>
</dbReference>
<evidence type="ECO:0000256" key="4">
    <source>
        <dbReference type="ARBA" id="ARBA00022679"/>
    </source>
</evidence>
<feature type="transmembrane region" description="Helical" evidence="11">
    <location>
        <begin position="704"/>
        <end position="724"/>
    </location>
</feature>
<evidence type="ECO:0000256" key="3">
    <source>
        <dbReference type="ARBA" id="ARBA00012386"/>
    </source>
</evidence>
<dbReference type="Pfam" id="PF03949">
    <property type="entry name" value="Malic_M"/>
    <property type="match status" value="1"/>
</dbReference>
<feature type="region of interest" description="Disordered" evidence="10">
    <location>
        <begin position="2252"/>
        <end position="2294"/>
    </location>
</feature>
<dbReference type="NCBIfam" id="NF002725">
    <property type="entry name" value="PRK02603.1"/>
    <property type="match status" value="1"/>
</dbReference>
<dbReference type="Pfam" id="PF00390">
    <property type="entry name" value="malic"/>
    <property type="match status" value="1"/>
</dbReference>
<feature type="domain" description="FHA" evidence="13">
    <location>
        <begin position="2125"/>
        <end position="2182"/>
    </location>
</feature>
<dbReference type="GO" id="GO:0008033">
    <property type="term" value="P:tRNA processing"/>
    <property type="evidence" value="ECO:0007669"/>
    <property type="project" value="UniProtKB-KW"/>
</dbReference>
<evidence type="ECO:0000256" key="12">
    <source>
        <dbReference type="SAM" id="SignalP"/>
    </source>
</evidence>
<evidence type="ECO:0000313" key="15">
    <source>
        <dbReference type="Proteomes" id="UP000186817"/>
    </source>
</evidence>
<feature type="compositionally biased region" description="Basic and acidic residues" evidence="10">
    <location>
        <begin position="4335"/>
        <end position="4352"/>
    </location>
</feature>
<feature type="repeat" description="TPR" evidence="8">
    <location>
        <begin position="2499"/>
        <end position="2532"/>
    </location>
</feature>
<dbReference type="InterPro" id="IPR000253">
    <property type="entry name" value="FHA_dom"/>
</dbReference>
<dbReference type="OrthoDB" id="5365701at2759"/>
<dbReference type="SUPFAM" id="SSF53223">
    <property type="entry name" value="Aminoacid dehydrogenase-like, N-terminal domain"/>
    <property type="match status" value="1"/>
</dbReference>
<dbReference type="InterPro" id="IPR005636">
    <property type="entry name" value="DTW"/>
</dbReference>
<dbReference type="Gene3D" id="2.60.120.330">
    <property type="entry name" value="B-lactam Antibiotic, Isopenicillin N Synthase, Chain"/>
    <property type="match status" value="1"/>
</dbReference>
<gene>
    <name evidence="14" type="primary">ME1</name>
    <name evidence="14" type="ORF">AK812_SmicGene37790</name>
</gene>
<organism evidence="14 15">
    <name type="scientific">Symbiodinium microadriaticum</name>
    <name type="common">Dinoflagellate</name>
    <name type="synonym">Zooxanthella microadriatica</name>
    <dbReference type="NCBI Taxonomy" id="2951"/>
    <lineage>
        <taxon>Eukaryota</taxon>
        <taxon>Sar</taxon>
        <taxon>Alveolata</taxon>
        <taxon>Dinophyceae</taxon>
        <taxon>Suessiales</taxon>
        <taxon>Symbiodiniaceae</taxon>
        <taxon>Symbiodinium</taxon>
    </lineage>
</organism>
<dbReference type="InterPro" id="IPR011990">
    <property type="entry name" value="TPR-like_helical_dom_sf"/>
</dbReference>
<dbReference type="GO" id="GO:0006457">
    <property type="term" value="P:protein folding"/>
    <property type="evidence" value="ECO:0007669"/>
    <property type="project" value="InterPro"/>
</dbReference>
<dbReference type="PANTHER" id="PTHR23406">
    <property type="entry name" value="MALIC ENZYME-RELATED"/>
    <property type="match status" value="1"/>
</dbReference>
<dbReference type="InterPro" id="IPR012302">
    <property type="entry name" value="Malic_NAD-bd"/>
</dbReference>
<feature type="region of interest" description="Disordered" evidence="10">
    <location>
        <begin position="3868"/>
        <end position="3919"/>
    </location>
</feature>
<evidence type="ECO:0000313" key="14">
    <source>
        <dbReference type="EMBL" id="OLP81637.1"/>
    </source>
</evidence>
<dbReference type="EC" id="2.5.1.25" evidence="3"/>
<feature type="repeat" description="TPR" evidence="8">
    <location>
        <begin position="2536"/>
        <end position="2569"/>
    </location>
</feature>
<keyword evidence="4" id="KW-0808">Transferase</keyword>
<feature type="compositionally biased region" description="Pro residues" evidence="10">
    <location>
        <begin position="4587"/>
        <end position="4597"/>
    </location>
</feature>
<dbReference type="SMART" id="SM00240">
    <property type="entry name" value="FHA"/>
    <property type="match status" value="1"/>
</dbReference>
<feature type="region of interest" description="Disordered" evidence="10">
    <location>
        <begin position="2354"/>
        <end position="2373"/>
    </location>
</feature>
<feature type="region of interest" description="Disordered" evidence="10">
    <location>
        <begin position="4199"/>
        <end position="4231"/>
    </location>
</feature>
<feature type="compositionally biased region" description="Pro residues" evidence="10">
    <location>
        <begin position="3873"/>
        <end position="3883"/>
    </location>
</feature>
<name>A0A1Q9CFL0_SYMMI</name>
<comment type="catalytic activity">
    <reaction evidence="7">
        <text>a uridine in tRNA + S-adenosyl-L-methionine = a 3-[(3S)-3-amino-3-carboxypropyl]uridine in tRNA + S-methyl-5'-thioadenosine + H(+)</text>
        <dbReference type="Rhea" id="RHEA:62432"/>
        <dbReference type="Rhea" id="RHEA-COMP:13339"/>
        <dbReference type="Rhea" id="RHEA-COMP:16092"/>
        <dbReference type="ChEBI" id="CHEBI:15378"/>
        <dbReference type="ChEBI" id="CHEBI:17509"/>
        <dbReference type="ChEBI" id="CHEBI:59789"/>
        <dbReference type="ChEBI" id="CHEBI:65315"/>
        <dbReference type="ChEBI" id="CHEBI:82930"/>
        <dbReference type="EC" id="2.5.1.25"/>
    </reaction>
</comment>
<feature type="region of interest" description="Disordered" evidence="10">
    <location>
        <begin position="4584"/>
        <end position="4606"/>
    </location>
</feature>
<dbReference type="Gene3D" id="2.60.200.20">
    <property type="match status" value="1"/>
</dbReference>
<dbReference type="GO" id="GO:0051287">
    <property type="term" value="F:NAD binding"/>
    <property type="evidence" value="ECO:0007669"/>
    <property type="project" value="InterPro"/>
</dbReference>
<keyword evidence="12" id="KW-0732">Signal</keyword>
<evidence type="ECO:0000259" key="13">
    <source>
        <dbReference type="PROSITE" id="PS50006"/>
    </source>
</evidence>
<feature type="coiled-coil region" evidence="9">
    <location>
        <begin position="1721"/>
        <end position="1775"/>
    </location>
</feature>
<dbReference type="SMART" id="SM01274">
    <property type="entry name" value="malic"/>
    <property type="match status" value="1"/>
</dbReference>
<keyword evidence="15" id="KW-1185">Reference proteome</keyword>
<dbReference type="PRINTS" id="PR00072">
    <property type="entry name" value="MALOXRDTASE"/>
</dbReference>
<dbReference type="Gene3D" id="3.40.50.300">
    <property type="entry name" value="P-loop containing nucleotide triphosphate hydrolases"/>
    <property type="match status" value="1"/>
</dbReference>
<feature type="compositionally biased region" description="Low complexity" evidence="10">
    <location>
        <begin position="1779"/>
        <end position="1790"/>
    </location>
</feature>
<dbReference type="GO" id="GO:0016432">
    <property type="term" value="F:tRNA-uridine aminocarboxypropyltransferase activity"/>
    <property type="evidence" value="ECO:0007669"/>
    <property type="project" value="UniProtKB-EC"/>
</dbReference>
<dbReference type="NCBIfam" id="NF010052">
    <property type="entry name" value="PRK13529.1"/>
    <property type="match status" value="1"/>
</dbReference>
<dbReference type="Pfam" id="PF01920">
    <property type="entry name" value="Prefoldin_2"/>
    <property type="match status" value="1"/>
</dbReference>
<keyword evidence="8" id="KW-0802">TPR repeat</keyword>
<reference evidence="14 15" key="1">
    <citation type="submission" date="2016-02" db="EMBL/GenBank/DDBJ databases">
        <title>Genome analysis of coral dinoflagellate symbionts highlights evolutionary adaptations to a symbiotic lifestyle.</title>
        <authorList>
            <person name="Aranda M."/>
            <person name="Li Y."/>
            <person name="Liew Y.J."/>
            <person name="Baumgarten S."/>
            <person name="Simakov O."/>
            <person name="Wilson M."/>
            <person name="Piel J."/>
            <person name="Ashoor H."/>
            <person name="Bougouffa S."/>
            <person name="Bajic V.B."/>
            <person name="Ryu T."/>
            <person name="Ravasi T."/>
            <person name="Bayer T."/>
            <person name="Micklem G."/>
            <person name="Kim H."/>
            <person name="Bhak J."/>
            <person name="Lajeunesse T.C."/>
            <person name="Voolstra C.R."/>
        </authorList>
    </citation>
    <scope>NUCLEOTIDE SEQUENCE [LARGE SCALE GENOMIC DNA]</scope>
    <source>
        <strain evidence="14 15">CCMP2467</strain>
    </source>
</reference>
<feature type="transmembrane region" description="Helical" evidence="11">
    <location>
        <begin position="769"/>
        <end position="790"/>
    </location>
</feature>
<dbReference type="Proteomes" id="UP000186817">
    <property type="component" value="Unassembled WGS sequence"/>
</dbReference>
<evidence type="ECO:0000256" key="7">
    <source>
        <dbReference type="ARBA" id="ARBA00048718"/>
    </source>
</evidence>